<keyword evidence="1" id="KW-0472">Membrane</keyword>
<dbReference type="PANTHER" id="PTHR37461:SF1">
    <property type="entry name" value="ANTI-SIGMA-K FACTOR RSKA"/>
    <property type="match status" value="1"/>
</dbReference>
<dbReference type="Pfam" id="PF10099">
    <property type="entry name" value="RskA_C"/>
    <property type="match status" value="1"/>
</dbReference>
<dbReference type="InterPro" id="IPR018764">
    <property type="entry name" value="RskA_C"/>
</dbReference>
<evidence type="ECO:0000256" key="1">
    <source>
        <dbReference type="SAM" id="Phobius"/>
    </source>
</evidence>
<dbReference type="InterPro" id="IPR051474">
    <property type="entry name" value="Anti-sigma-K/W_factor"/>
</dbReference>
<proteinExistence type="predicted"/>
<dbReference type="GO" id="GO:0016989">
    <property type="term" value="F:sigma factor antagonist activity"/>
    <property type="evidence" value="ECO:0007669"/>
    <property type="project" value="TreeGrafter"/>
</dbReference>
<feature type="transmembrane region" description="Helical" evidence="1">
    <location>
        <begin position="96"/>
        <end position="116"/>
    </location>
</feature>
<dbReference type="PANTHER" id="PTHR37461">
    <property type="entry name" value="ANTI-SIGMA-K FACTOR RSKA"/>
    <property type="match status" value="1"/>
</dbReference>
<dbReference type="GO" id="GO:0006417">
    <property type="term" value="P:regulation of translation"/>
    <property type="evidence" value="ECO:0007669"/>
    <property type="project" value="TreeGrafter"/>
</dbReference>
<dbReference type="RefSeq" id="WP_215872234.1">
    <property type="nucleotide sequence ID" value="NZ_JAAXYO010000039.1"/>
</dbReference>
<name>A0AAE2YNT0_9PROT</name>
<evidence type="ECO:0000259" key="2">
    <source>
        <dbReference type="Pfam" id="PF10099"/>
    </source>
</evidence>
<keyword evidence="4" id="KW-1185">Reference proteome</keyword>
<dbReference type="GO" id="GO:0005886">
    <property type="term" value="C:plasma membrane"/>
    <property type="evidence" value="ECO:0007669"/>
    <property type="project" value="InterPro"/>
</dbReference>
<keyword evidence="1" id="KW-1133">Transmembrane helix</keyword>
<organism evidence="3 4">
    <name type="scientific">Igneacidithiobacillus copahuensis</name>
    <dbReference type="NCBI Taxonomy" id="2724909"/>
    <lineage>
        <taxon>Bacteria</taxon>
        <taxon>Pseudomonadati</taxon>
        <taxon>Pseudomonadota</taxon>
        <taxon>Acidithiobacillia</taxon>
        <taxon>Acidithiobacillales</taxon>
        <taxon>Acidithiobacillaceae</taxon>
        <taxon>Igneacidithiobacillus</taxon>
    </lineage>
</organism>
<feature type="domain" description="Anti-sigma K factor RskA C-terminal" evidence="2">
    <location>
        <begin position="102"/>
        <end position="222"/>
    </location>
</feature>
<keyword evidence="1" id="KW-0812">Transmembrane</keyword>
<reference evidence="3" key="1">
    <citation type="journal article" date="2021" name="ISME J.">
        <title>Genomic evolution of the class Acidithiobacillia: deep-branching Proteobacteria living in extreme acidic conditions.</title>
        <authorList>
            <person name="Moya-Beltran A."/>
            <person name="Beard S."/>
            <person name="Rojas-Villalobos C."/>
            <person name="Issotta F."/>
            <person name="Gallardo Y."/>
            <person name="Ulloa R."/>
            <person name="Giaveno A."/>
            <person name="Degli Esposti M."/>
            <person name="Johnson D.B."/>
            <person name="Quatrini R."/>
        </authorList>
    </citation>
    <scope>NUCLEOTIDE SEQUENCE</scope>
    <source>
        <strain evidence="3">VAN18-1</strain>
    </source>
</reference>
<sequence length="242" mass="26920">MNLRKHPQLSEQLAALYVIGSLRGRARLRFARLVQQDVVLAQMVERWEDLLLPAMLPARPQPVPERVWHGIRAQLPRATLAQPRSRSSHLPWWRRLALWQGLSAALAVVLVVSWLWPSVPRMPMLAVVNNSQGQATWVFHASAHHMRLVTLRNTQIPPNKSMQLWAIVPGKKPVSMGLLPMQEGQTPVLPVPDHMNLSHARLLAVTMEPAGGSPTGQPTGPILLKATLISSQDASTGPRRAY</sequence>
<evidence type="ECO:0000313" key="3">
    <source>
        <dbReference type="EMBL" id="MBU2787275.1"/>
    </source>
</evidence>
<dbReference type="Proteomes" id="UP001197378">
    <property type="component" value="Unassembled WGS sequence"/>
</dbReference>
<accession>A0AAE2YNT0</accession>
<dbReference type="AlphaFoldDB" id="A0AAE2YNT0"/>
<dbReference type="EMBL" id="JAAXYO010000039">
    <property type="protein sequence ID" value="MBU2787275.1"/>
    <property type="molecule type" value="Genomic_DNA"/>
</dbReference>
<gene>
    <name evidence="3" type="ORF">HFQ13_03450</name>
</gene>
<protein>
    <recommendedName>
        <fullName evidence="2">Anti-sigma K factor RskA C-terminal domain-containing protein</fullName>
    </recommendedName>
</protein>
<evidence type="ECO:0000313" key="4">
    <source>
        <dbReference type="Proteomes" id="UP001197378"/>
    </source>
</evidence>
<comment type="caution">
    <text evidence="3">The sequence shown here is derived from an EMBL/GenBank/DDBJ whole genome shotgun (WGS) entry which is preliminary data.</text>
</comment>